<dbReference type="Pfam" id="PF25508">
    <property type="entry name" value="TRPM2"/>
    <property type="match status" value="1"/>
</dbReference>
<evidence type="ECO:0000256" key="7">
    <source>
        <dbReference type="ARBA" id="ARBA00023303"/>
    </source>
</evidence>
<feature type="compositionally biased region" description="Polar residues" evidence="8">
    <location>
        <begin position="1284"/>
        <end position="1294"/>
    </location>
</feature>
<feature type="transmembrane region" description="Helical" evidence="9">
    <location>
        <begin position="1082"/>
        <end position="1108"/>
    </location>
</feature>
<organism evidence="13 15">
    <name type="scientific">Didymodactylos carnosus</name>
    <dbReference type="NCBI Taxonomy" id="1234261"/>
    <lineage>
        <taxon>Eukaryota</taxon>
        <taxon>Metazoa</taxon>
        <taxon>Spiralia</taxon>
        <taxon>Gnathifera</taxon>
        <taxon>Rotifera</taxon>
        <taxon>Eurotatoria</taxon>
        <taxon>Bdelloidea</taxon>
        <taxon>Philodinida</taxon>
        <taxon>Philodinidae</taxon>
        <taxon>Didymodactylos</taxon>
    </lineage>
</organism>
<dbReference type="InterPro" id="IPR041491">
    <property type="entry name" value="TRPM_SLOG"/>
</dbReference>
<evidence type="ECO:0000313" key="13">
    <source>
        <dbReference type="EMBL" id="CAF0872674.1"/>
    </source>
</evidence>
<keyword evidence="6 9" id="KW-0472">Membrane</keyword>
<protein>
    <submittedName>
        <fullName evidence="13">Uncharacterized protein</fullName>
    </submittedName>
</protein>
<dbReference type="InterPro" id="IPR005821">
    <property type="entry name" value="Ion_trans_dom"/>
</dbReference>
<feature type="transmembrane region" description="Helical" evidence="9">
    <location>
        <begin position="934"/>
        <end position="958"/>
    </location>
</feature>
<dbReference type="PANTHER" id="PTHR13800:SF12">
    <property type="entry name" value="TRANSIENT RECEPTOR POTENTIAL CATION CHANNEL SUBFAMILY M MEMBER-LIKE 2"/>
    <property type="match status" value="1"/>
</dbReference>
<dbReference type="GO" id="GO:0099604">
    <property type="term" value="F:ligand-gated calcium channel activity"/>
    <property type="evidence" value="ECO:0007669"/>
    <property type="project" value="TreeGrafter"/>
</dbReference>
<evidence type="ECO:0000259" key="10">
    <source>
        <dbReference type="Pfam" id="PF00520"/>
    </source>
</evidence>
<dbReference type="EMBL" id="CAJOBC010001158">
    <property type="protein sequence ID" value="CAF3659897.1"/>
    <property type="molecule type" value="Genomic_DNA"/>
</dbReference>
<evidence type="ECO:0000259" key="11">
    <source>
        <dbReference type="Pfam" id="PF18139"/>
    </source>
</evidence>
<dbReference type="InterPro" id="IPR050927">
    <property type="entry name" value="TRPM"/>
</dbReference>
<evidence type="ECO:0000256" key="6">
    <source>
        <dbReference type="ARBA" id="ARBA00023136"/>
    </source>
</evidence>
<evidence type="ECO:0000313" key="15">
    <source>
        <dbReference type="Proteomes" id="UP000663829"/>
    </source>
</evidence>
<feature type="transmembrane region" description="Helical" evidence="9">
    <location>
        <begin position="865"/>
        <end position="884"/>
    </location>
</feature>
<dbReference type="GO" id="GO:0005886">
    <property type="term" value="C:plasma membrane"/>
    <property type="evidence" value="ECO:0007669"/>
    <property type="project" value="TreeGrafter"/>
</dbReference>
<feature type="transmembrane region" description="Helical" evidence="9">
    <location>
        <begin position="896"/>
        <end position="913"/>
    </location>
</feature>
<dbReference type="Pfam" id="PF18139">
    <property type="entry name" value="LSDAT_euk"/>
    <property type="match status" value="1"/>
</dbReference>
<gene>
    <name evidence="13" type="ORF">GPM918_LOCUS7184</name>
    <name evidence="14" type="ORF">SRO942_LOCUS7184</name>
</gene>
<feature type="transmembrane region" description="Helical" evidence="9">
    <location>
        <begin position="970"/>
        <end position="991"/>
    </location>
</feature>
<dbReference type="InterPro" id="IPR057366">
    <property type="entry name" value="TRPM-like"/>
</dbReference>
<feature type="region of interest" description="Disordered" evidence="8">
    <location>
        <begin position="1271"/>
        <end position="1294"/>
    </location>
</feature>
<evidence type="ECO:0000256" key="8">
    <source>
        <dbReference type="SAM" id="MobiDB-lite"/>
    </source>
</evidence>
<comment type="caution">
    <text evidence="13">The sequence shown here is derived from an EMBL/GenBank/DDBJ whole genome shotgun (WGS) entry which is preliminary data.</text>
</comment>
<sequence>MGRNLKTVPLKWSVQTGGSMKWLPAVNRLFIKRRTCTTFIPKPEKGSDEKNQRENRCGCKRLKREHSWEMPEIELLRDPQDSKWDAKKHTKPAFNNAYGQMPETNVPYIRCDIETKPDTLAELMFKDWEMREPKLIMCIIGGAKYFKLNERLEKEFIKGIIQTALRADGWIVTNGFKVGAVQLVGDAIYENKLTNPKSEIIAVGVSKWGSVINRESLLNKNNTEKKTKKGVTNEKRKGAQELEKNHTHFLLLDDGMLYDYDTKDYRTRFVTAISRRFCTETQRNVVPVVTIVVEGGPDTLYTIYNDLKHGIPVVLIDGSGRVPNLLAKFLARTKNLVYEKVDGEKWKEIFDIDSADSKQILRQRFYAYEEEINDGLGQITGSKKSDKDMEDLLYRFLYCLQPALRSHIKSFSLDSDRPLAETIFEAIIEARQKTSPNSTADRIQLLQLALAWDCIEVAKEHIIKNNVDDFKLDAEEKLFIEALELDRPAFVNTFIKLGFDLQKMFYQYDQQDQNKQWKLKWSVLKKLYNEGDKRKQERLHLLGKVRSHIHSPEDLDKIIRILIGDYMKPLYTKLNNFNIWKRIESYKNISPENHNHIELLDLPNDEEYRLEEDKEIFENSQNTTLVLEYVYRDLFLWAILTYRVDMAKVILSHMKTRICASLIASKVFKKFHSTYAADNDSKETLKQQADLFETYACECLKWCYNYDEEKACEIAIRRIKLFGGVSCIQVAVDADDKEFVGLPCCDQLLTNIWYDKIDPIQTQMKKKLPVLFSILTFGVFAPFIVKFRTEQTVEDQTKQNDMKVNENEQLEHLSAREQRALVRRLNKNCVNYSDSHKWISKNYPSSLLSYFRHLKHFHEAPLIKFSYNSASFILFLLFFSYYMLFAFDPPSDGIPSIHWTEVVVIIIISTMLIEDIRQFICQDNLFIGGKIHNYFLASRFFNIMSVAAYILFYVGLILRFQNAYDQDSFSAARIALAYDLEIWFICSLKFIGVAQKLGPKLVMIRKMIIDLFFFTYIILIAMSAYGIASRAMHFYGTFDFDGRAIFRNIIYPVYYFMYGSFDDERQLLDADGYNNSTAIATQVLLAFHMLFVNILLINLLIAMFSYTFQQVQDHTDLVWRYERYTLIREYFDRPTLFPPFIIISHIYELIKYIYRRLPTNRQQSFGRKSEAKTFKMIAANKSVEKDWTDFESYATNVYARSLLTSQPTTAIVPSTTNSQEAAGDIQTSMMTDFKQLNEDVTSMKKAVIDLRAHAEEVSTCMKWMMEAMSRVKMSKDPPPPLKLSVTTTDLRSDT</sequence>
<comment type="subcellular location">
    <subcellularLocation>
        <location evidence="1">Membrane</location>
        <topology evidence="1">Multi-pass membrane protein</topology>
    </subcellularLocation>
</comment>
<feature type="domain" description="TRPM-like" evidence="12">
    <location>
        <begin position="476"/>
        <end position="740"/>
    </location>
</feature>
<feature type="domain" description="Ion transport" evidence="10">
    <location>
        <begin position="870"/>
        <end position="1115"/>
    </location>
</feature>
<keyword evidence="4 9" id="KW-1133">Transmembrane helix</keyword>
<evidence type="ECO:0000256" key="2">
    <source>
        <dbReference type="ARBA" id="ARBA00022448"/>
    </source>
</evidence>
<feature type="transmembrane region" description="Helical" evidence="9">
    <location>
        <begin position="1011"/>
        <end position="1032"/>
    </location>
</feature>
<reference evidence="13" key="1">
    <citation type="submission" date="2021-02" db="EMBL/GenBank/DDBJ databases">
        <authorList>
            <person name="Nowell W R."/>
        </authorList>
    </citation>
    <scope>NUCLEOTIDE SEQUENCE</scope>
</reference>
<keyword evidence="2" id="KW-0813">Transport</keyword>
<evidence type="ECO:0000256" key="3">
    <source>
        <dbReference type="ARBA" id="ARBA00022692"/>
    </source>
</evidence>
<feature type="transmembrane region" description="Helical" evidence="9">
    <location>
        <begin position="768"/>
        <end position="785"/>
    </location>
</feature>
<keyword evidence="5" id="KW-0406">Ion transport</keyword>
<name>A0A813XP11_9BILA</name>
<proteinExistence type="predicted"/>
<keyword evidence="3 9" id="KW-0812">Transmembrane</keyword>
<keyword evidence="15" id="KW-1185">Reference proteome</keyword>
<evidence type="ECO:0000259" key="12">
    <source>
        <dbReference type="Pfam" id="PF25508"/>
    </source>
</evidence>
<feature type="transmembrane region" description="Helical" evidence="9">
    <location>
        <begin position="1044"/>
        <end position="1061"/>
    </location>
</feature>
<dbReference type="PANTHER" id="PTHR13800">
    <property type="entry name" value="TRANSIENT RECEPTOR POTENTIAL CATION CHANNEL, SUBFAMILY M, MEMBER 6"/>
    <property type="match status" value="1"/>
</dbReference>
<accession>A0A813XP11</accession>
<evidence type="ECO:0000256" key="1">
    <source>
        <dbReference type="ARBA" id="ARBA00004141"/>
    </source>
</evidence>
<dbReference type="EMBL" id="CAJNOQ010001158">
    <property type="protein sequence ID" value="CAF0872674.1"/>
    <property type="molecule type" value="Genomic_DNA"/>
</dbReference>
<dbReference type="Proteomes" id="UP000663829">
    <property type="component" value="Unassembled WGS sequence"/>
</dbReference>
<dbReference type="Proteomes" id="UP000681722">
    <property type="component" value="Unassembled WGS sequence"/>
</dbReference>
<keyword evidence="7" id="KW-0407">Ion channel</keyword>
<dbReference type="Pfam" id="PF00520">
    <property type="entry name" value="Ion_trans"/>
    <property type="match status" value="1"/>
</dbReference>
<evidence type="ECO:0000313" key="14">
    <source>
        <dbReference type="EMBL" id="CAF3659897.1"/>
    </source>
</evidence>
<dbReference type="OrthoDB" id="310870at2759"/>
<evidence type="ECO:0000256" key="4">
    <source>
        <dbReference type="ARBA" id="ARBA00022989"/>
    </source>
</evidence>
<feature type="domain" description="TRPM SLOG" evidence="11">
    <location>
        <begin position="107"/>
        <end position="333"/>
    </location>
</feature>
<evidence type="ECO:0000256" key="9">
    <source>
        <dbReference type="SAM" id="Phobius"/>
    </source>
</evidence>
<evidence type="ECO:0000256" key="5">
    <source>
        <dbReference type="ARBA" id="ARBA00023065"/>
    </source>
</evidence>